<keyword evidence="2" id="KW-1185">Reference proteome</keyword>
<sequence length="59" mass="6301">MDVQANGPGYMVYTVFDCEGEINPAAMKAVGELVGLTFNIEDEDEVLRGPVLVVLAGDK</sequence>
<protein>
    <submittedName>
        <fullName evidence="1">Uncharacterized protein</fullName>
    </submittedName>
</protein>
<evidence type="ECO:0000313" key="1">
    <source>
        <dbReference type="EMBL" id="RAK62409.1"/>
    </source>
</evidence>
<dbReference type="AlphaFoldDB" id="A0A328B699"/>
<evidence type="ECO:0000313" key="2">
    <source>
        <dbReference type="Proteomes" id="UP000248553"/>
    </source>
</evidence>
<organism evidence="1 2">
    <name type="scientific">Hymenobacter edaphi</name>
    <dbReference type="NCBI Taxonomy" id="2211146"/>
    <lineage>
        <taxon>Bacteria</taxon>
        <taxon>Pseudomonadati</taxon>
        <taxon>Bacteroidota</taxon>
        <taxon>Cytophagia</taxon>
        <taxon>Cytophagales</taxon>
        <taxon>Hymenobacteraceae</taxon>
        <taxon>Hymenobacter</taxon>
    </lineage>
</organism>
<gene>
    <name evidence="1" type="ORF">DLM85_23690</name>
</gene>
<comment type="caution">
    <text evidence="1">The sequence shown here is derived from an EMBL/GenBank/DDBJ whole genome shotgun (WGS) entry which is preliminary data.</text>
</comment>
<name>A0A328B699_9BACT</name>
<dbReference type="Proteomes" id="UP000248553">
    <property type="component" value="Unassembled WGS sequence"/>
</dbReference>
<proteinExistence type="predicted"/>
<reference evidence="2" key="1">
    <citation type="submission" date="2018-05" db="EMBL/GenBank/DDBJ databases">
        <authorList>
            <person name="Nie L."/>
        </authorList>
    </citation>
    <scope>NUCLEOTIDE SEQUENCE [LARGE SCALE GENOMIC DNA]</scope>
    <source>
        <strain evidence="2">NL</strain>
    </source>
</reference>
<accession>A0A328B699</accession>
<dbReference type="EMBL" id="QHKM01000014">
    <property type="protein sequence ID" value="RAK62409.1"/>
    <property type="molecule type" value="Genomic_DNA"/>
</dbReference>